<dbReference type="Proteomes" id="UP000633509">
    <property type="component" value="Unassembled WGS sequence"/>
</dbReference>
<reference evidence="1 2" key="1">
    <citation type="submission" date="2020-10" db="EMBL/GenBank/DDBJ databases">
        <title>Sequencing the genomes of 1000 actinobacteria strains.</title>
        <authorList>
            <person name="Klenk H.-P."/>
        </authorList>
    </citation>
    <scope>NUCLEOTIDE SEQUENCE [LARGE SCALE GENOMIC DNA]</scope>
    <source>
        <strain evidence="1 2">DSM 43173</strain>
    </source>
</reference>
<sequence length="43" mass="4732">MRPTPLLAVLDGGRIVECGTHAELIDPAGRYTRLYDLQASAYQ</sequence>
<proteinExistence type="predicted"/>
<evidence type="ECO:0000313" key="2">
    <source>
        <dbReference type="Proteomes" id="UP000633509"/>
    </source>
</evidence>
<gene>
    <name evidence="1" type="ORF">H4W80_001732</name>
</gene>
<comment type="caution">
    <text evidence="1">The sequence shown here is derived from an EMBL/GenBank/DDBJ whole genome shotgun (WGS) entry which is preliminary data.</text>
</comment>
<keyword evidence="2" id="KW-1185">Reference proteome</keyword>
<dbReference type="InterPro" id="IPR027417">
    <property type="entry name" value="P-loop_NTPase"/>
</dbReference>
<dbReference type="EMBL" id="JADBEK010000001">
    <property type="protein sequence ID" value="MBE1583474.1"/>
    <property type="molecule type" value="Genomic_DNA"/>
</dbReference>
<evidence type="ECO:0000313" key="1">
    <source>
        <dbReference type="EMBL" id="MBE1583474.1"/>
    </source>
</evidence>
<protein>
    <submittedName>
        <fullName evidence="1">ABC-type multidrug transport system fused ATPase/permease subunit</fullName>
    </submittedName>
</protein>
<organism evidence="1 2">
    <name type="scientific">Nonomuraea angiospora</name>
    <dbReference type="NCBI Taxonomy" id="46172"/>
    <lineage>
        <taxon>Bacteria</taxon>
        <taxon>Bacillati</taxon>
        <taxon>Actinomycetota</taxon>
        <taxon>Actinomycetes</taxon>
        <taxon>Streptosporangiales</taxon>
        <taxon>Streptosporangiaceae</taxon>
        <taxon>Nonomuraea</taxon>
    </lineage>
</organism>
<dbReference type="SUPFAM" id="SSF52540">
    <property type="entry name" value="P-loop containing nucleoside triphosphate hydrolases"/>
    <property type="match status" value="1"/>
</dbReference>
<name>A0ABR9LS46_9ACTN</name>
<accession>A0ABR9LS46</accession>
<dbReference type="RefSeq" id="WP_264085968.1">
    <property type="nucleotide sequence ID" value="NZ_JADBEK010000001.1"/>
</dbReference>